<dbReference type="EMBL" id="KV460227">
    <property type="protein sequence ID" value="OBT96624.1"/>
    <property type="molecule type" value="Genomic_DNA"/>
</dbReference>
<dbReference type="OrthoDB" id="3012298at2759"/>
<organism evidence="2 3">
    <name type="scientific">Pseudogymnoascus verrucosus</name>
    <dbReference type="NCBI Taxonomy" id="342668"/>
    <lineage>
        <taxon>Eukaryota</taxon>
        <taxon>Fungi</taxon>
        <taxon>Dikarya</taxon>
        <taxon>Ascomycota</taxon>
        <taxon>Pezizomycotina</taxon>
        <taxon>Leotiomycetes</taxon>
        <taxon>Thelebolales</taxon>
        <taxon>Thelebolaceae</taxon>
        <taxon>Pseudogymnoascus</taxon>
    </lineage>
</organism>
<dbReference type="RefSeq" id="XP_018130357.1">
    <property type="nucleotide sequence ID" value="XM_018274760.2"/>
</dbReference>
<proteinExistence type="predicted"/>
<dbReference type="Gene3D" id="3.20.20.80">
    <property type="entry name" value="Glycosidases"/>
    <property type="match status" value="1"/>
</dbReference>
<evidence type="ECO:0000259" key="1">
    <source>
        <dbReference type="PROSITE" id="PS51910"/>
    </source>
</evidence>
<sequence>MAPIPSSQTPRLILYHQTHHTPSGDHVPLLPLLKTPLTHLILAAIHLNGHPTNPHLTLNDHAPSDPRNQTLFSELHDLKRGGIRVMGMLGGAAQGSFKVLDGEEGEFERYYKLLFDFIRWGELDGLDLDVEEKMSLAGVIRLIDRLRSDFGGGFIITLAPVATALATRDPRANLSGFDYADLESERGSEIAWYNAQFYCGWGDVRTPTGYLRLVMGEGGGGGWDPRKVVMGVVTNQGNGAGFVEMGVFAETLMGVTEWLGTGWGGVMGWEYFNAVPGGTESPWEWAEMVGGLLGSTREGGVGGVDGSVEAAVGGGNADRAIDGDGEVAEKPAGFEYFTDASDA</sequence>
<reference evidence="2 3" key="1">
    <citation type="submission" date="2016-03" db="EMBL/GenBank/DDBJ databases">
        <title>Comparative genomics of Pseudogymnoascus destructans, the fungus causing white-nose syndrome of bats.</title>
        <authorList>
            <person name="Palmer J.M."/>
            <person name="Drees K.P."/>
            <person name="Foster J.T."/>
            <person name="Lindner D.L."/>
        </authorList>
    </citation>
    <scope>NUCLEOTIDE SEQUENCE [LARGE SCALE GENOMIC DNA]</scope>
    <source>
        <strain evidence="2 3">UAMH 10579</strain>
    </source>
</reference>
<evidence type="ECO:0000313" key="2">
    <source>
        <dbReference type="EMBL" id="OBT96624.1"/>
    </source>
</evidence>
<dbReference type="InterPro" id="IPR017853">
    <property type="entry name" value="GH"/>
</dbReference>
<keyword evidence="3" id="KW-1185">Reference proteome</keyword>
<dbReference type="InterPro" id="IPR001223">
    <property type="entry name" value="Glyco_hydro18_cat"/>
</dbReference>
<dbReference type="PROSITE" id="PS51910">
    <property type="entry name" value="GH18_2"/>
    <property type="match status" value="1"/>
</dbReference>
<protein>
    <recommendedName>
        <fullName evidence="1">GH18 domain-containing protein</fullName>
    </recommendedName>
</protein>
<accession>A0A1B8GLB2</accession>
<gene>
    <name evidence="2" type="ORF">VE01_05295</name>
</gene>
<feature type="domain" description="GH18" evidence="1">
    <location>
        <begin position="10"/>
        <end position="296"/>
    </location>
</feature>
<name>A0A1B8GLB2_9PEZI</name>
<dbReference type="GeneID" id="28838681"/>
<dbReference type="Proteomes" id="UP000091956">
    <property type="component" value="Unassembled WGS sequence"/>
</dbReference>
<dbReference type="AlphaFoldDB" id="A0A1B8GLB2"/>
<dbReference type="SUPFAM" id="SSF51445">
    <property type="entry name" value="(Trans)glycosidases"/>
    <property type="match status" value="1"/>
</dbReference>
<evidence type="ECO:0000313" key="3">
    <source>
        <dbReference type="Proteomes" id="UP000091956"/>
    </source>
</evidence>
<reference evidence="3" key="2">
    <citation type="journal article" date="2018" name="Nat. Commun.">
        <title>Extreme sensitivity to ultraviolet light in the fungal pathogen causing white-nose syndrome of bats.</title>
        <authorList>
            <person name="Palmer J.M."/>
            <person name="Drees K.P."/>
            <person name="Foster J.T."/>
            <person name="Lindner D.L."/>
        </authorList>
    </citation>
    <scope>NUCLEOTIDE SEQUENCE [LARGE SCALE GENOMIC DNA]</scope>
    <source>
        <strain evidence="3">UAMH 10579</strain>
    </source>
</reference>
<dbReference type="STRING" id="342668.A0A1B8GLB2"/>
<dbReference type="GO" id="GO:0005975">
    <property type="term" value="P:carbohydrate metabolic process"/>
    <property type="evidence" value="ECO:0007669"/>
    <property type="project" value="InterPro"/>
</dbReference>